<sequence>MRPALIPAFGLILCLAQPPAAGWAAASSTPMAGPAAGEATSEQVQDGHKLDLVRAAPVTLQQALGIAEQRHPGTKSLRIETDLAAEGLIYRVRAARDGQVWESVVSADSGMIVSDHPSPPRKDADGDERAEMATLDAVGPGMSEAVAVAERSARGRAVLGELQIERGRLKFVIVVLAGDDFKELVLEPPGARLRRPAPLRPGSSDQPHASGAKQPS</sequence>
<dbReference type="AlphaFoldDB" id="A0AAX3E5M9"/>
<feature type="signal peptide" evidence="2">
    <location>
        <begin position="1"/>
        <end position="20"/>
    </location>
</feature>
<dbReference type="EMBL" id="CP076676">
    <property type="protein sequence ID" value="UYO41856.1"/>
    <property type="molecule type" value="Genomic_DNA"/>
</dbReference>
<feature type="domain" description="PepSY" evidence="3">
    <location>
        <begin position="57"/>
        <end position="114"/>
    </location>
</feature>
<feature type="region of interest" description="Disordered" evidence="1">
    <location>
        <begin position="26"/>
        <end position="46"/>
    </location>
</feature>
<evidence type="ECO:0000313" key="4">
    <source>
        <dbReference type="EMBL" id="UYO41856.1"/>
    </source>
</evidence>
<evidence type="ECO:0000256" key="1">
    <source>
        <dbReference type="SAM" id="MobiDB-lite"/>
    </source>
</evidence>
<name>A0AAX3E5M9_RHOPL</name>
<evidence type="ECO:0000259" key="3">
    <source>
        <dbReference type="Pfam" id="PF03413"/>
    </source>
</evidence>
<feature type="region of interest" description="Disordered" evidence="1">
    <location>
        <begin position="188"/>
        <end position="216"/>
    </location>
</feature>
<feature type="chain" id="PRO_5043612434" evidence="2">
    <location>
        <begin position="21"/>
        <end position="216"/>
    </location>
</feature>
<protein>
    <submittedName>
        <fullName evidence="4">PepSY domain-containing protein</fullName>
    </submittedName>
</protein>
<dbReference type="Pfam" id="PF03413">
    <property type="entry name" value="PepSY"/>
    <property type="match status" value="1"/>
</dbReference>
<organism evidence="4 5">
    <name type="scientific">Rhodopseudomonas palustris</name>
    <dbReference type="NCBI Taxonomy" id="1076"/>
    <lineage>
        <taxon>Bacteria</taxon>
        <taxon>Pseudomonadati</taxon>
        <taxon>Pseudomonadota</taxon>
        <taxon>Alphaproteobacteria</taxon>
        <taxon>Hyphomicrobiales</taxon>
        <taxon>Nitrobacteraceae</taxon>
        <taxon>Rhodopseudomonas</taxon>
    </lineage>
</organism>
<keyword evidence="2" id="KW-0732">Signal</keyword>
<gene>
    <name evidence="4" type="ORF">KQX62_11405</name>
</gene>
<evidence type="ECO:0000313" key="5">
    <source>
        <dbReference type="Proteomes" id="UP001163166"/>
    </source>
</evidence>
<accession>A0AAX3E5M9</accession>
<reference evidence="4" key="1">
    <citation type="journal article" date="2022" name="Biol. Control">
        <title>In silico genomic analysis of Rhodopseudomonas palustris strains revealed potential biocontrol agents and crop yield enhancers.</title>
        <authorList>
            <person name="Surachat K."/>
            <person name="Kantachote D."/>
            <person name="Deachamag P."/>
            <person name="Wonglapsuwan M."/>
        </authorList>
    </citation>
    <scope>NUCLEOTIDE SEQUENCE</scope>
    <source>
        <strain evidence="4">TLS06</strain>
    </source>
</reference>
<dbReference type="Gene3D" id="3.10.450.40">
    <property type="match status" value="1"/>
</dbReference>
<feature type="compositionally biased region" description="Polar residues" evidence="1">
    <location>
        <begin position="203"/>
        <end position="216"/>
    </location>
</feature>
<proteinExistence type="predicted"/>
<evidence type="ECO:0000256" key="2">
    <source>
        <dbReference type="SAM" id="SignalP"/>
    </source>
</evidence>
<dbReference type="InterPro" id="IPR025711">
    <property type="entry name" value="PepSY"/>
</dbReference>
<dbReference type="Proteomes" id="UP001163166">
    <property type="component" value="Chromosome"/>
</dbReference>